<dbReference type="InterPro" id="IPR000719">
    <property type="entry name" value="Prot_kinase_dom"/>
</dbReference>
<dbReference type="PROSITE" id="PS50011">
    <property type="entry name" value="PROTEIN_KINASE_DOM"/>
    <property type="match status" value="1"/>
</dbReference>
<dbReference type="GO" id="GO:0004672">
    <property type="term" value="F:protein kinase activity"/>
    <property type="evidence" value="ECO:0007669"/>
    <property type="project" value="InterPro"/>
</dbReference>
<dbReference type="EMBL" id="JAADYS010002036">
    <property type="protein sequence ID" value="KAF4460028.1"/>
    <property type="molecule type" value="Genomic_DNA"/>
</dbReference>
<feature type="region of interest" description="Disordered" evidence="1">
    <location>
        <begin position="64"/>
        <end position="102"/>
    </location>
</feature>
<evidence type="ECO:0000313" key="3">
    <source>
        <dbReference type="EMBL" id="KAF4460028.1"/>
    </source>
</evidence>
<comment type="caution">
    <text evidence="3">The sequence shown here is derived from an EMBL/GenBank/DDBJ whole genome shotgun (WGS) entry which is preliminary data.</text>
</comment>
<keyword evidence="3" id="KW-0808">Transferase</keyword>
<evidence type="ECO:0000259" key="2">
    <source>
        <dbReference type="PROSITE" id="PS50011"/>
    </source>
</evidence>
<protein>
    <submittedName>
        <fullName evidence="3">Serine threonine kinase</fullName>
    </submittedName>
</protein>
<dbReference type="SUPFAM" id="SSF56112">
    <property type="entry name" value="Protein kinase-like (PK-like)"/>
    <property type="match status" value="1"/>
</dbReference>
<reference evidence="3 4" key="1">
    <citation type="submission" date="2020-01" db="EMBL/GenBank/DDBJ databases">
        <title>Identification and distribution of gene clusters putatively required for synthesis of sphingolipid metabolism inhibitors in phylogenetically diverse species of the filamentous fungus Fusarium.</title>
        <authorList>
            <person name="Kim H.-S."/>
            <person name="Busman M."/>
            <person name="Brown D.W."/>
            <person name="Divon H."/>
            <person name="Uhlig S."/>
            <person name="Proctor R.H."/>
        </authorList>
    </citation>
    <scope>NUCLEOTIDE SEQUENCE [LARGE SCALE GENOMIC DNA]</scope>
    <source>
        <strain evidence="3 4">NRRL 20459</strain>
    </source>
</reference>
<organism evidence="3 4">
    <name type="scientific">Fusarium albosuccineum</name>
    <dbReference type="NCBI Taxonomy" id="1237068"/>
    <lineage>
        <taxon>Eukaryota</taxon>
        <taxon>Fungi</taxon>
        <taxon>Dikarya</taxon>
        <taxon>Ascomycota</taxon>
        <taxon>Pezizomycotina</taxon>
        <taxon>Sordariomycetes</taxon>
        <taxon>Hypocreomycetidae</taxon>
        <taxon>Hypocreales</taxon>
        <taxon>Nectriaceae</taxon>
        <taxon>Fusarium</taxon>
        <taxon>Fusarium decemcellulare species complex</taxon>
    </lineage>
</organism>
<evidence type="ECO:0000313" key="4">
    <source>
        <dbReference type="Proteomes" id="UP000554235"/>
    </source>
</evidence>
<keyword evidence="3" id="KW-0418">Kinase</keyword>
<proteinExistence type="predicted"/>
<gene>
    <name evidence="3" type="ORF">FALBO_13201</name>
</gene>
<dbReference type="InterPro" id="IPR011009">
    <property type="entry name" value="Kinase-like_dom_sf"/>
</dbReference>
<feature type="domain" description="Protein kinase" evidence="2">
    <location>
        <begin position="1"/>
        <end position="250"/>
    </location>
</feature>
<dbReference type="Gene3D" id="1.10.510.10">
    <property type="entry name" value="Transferase(Phosphotransferase) domain 1"/>
    <property type="match status" value="1"/>
</dbReference>
<dbReference type="GO" id="GO:0005524">
    <property type="term" value="F:ATP binding"/>
    <property type="evidence" value="ECO:0007669"/>
    <property type="project" value="InterPro"/>
</dbReference>
<evidence type="ECO:0000256" key="1">
    <source>
        <dbReference type="SAM" id="MobiDB-lite"/>
    </source>
</evidence>
<dbReference type="Pfam" id="PF00069">
    <property type="entry name" value="Pkinase"/>
    <property type="match status" value="1"/>
</dbReference>
<keyword evidence="4" id="KW-1185">Reference proteome</keyword>
<name>A0A8H4L1Z0_9HYPO</name>
<dbReference type="AlphaFoldDB" id="A0A8H4L1Z0"/>
<sequence length="282" mass="31595">MEKEKLLGWAVLAKLSENSASADSSLRPNRHIVIDTLREIQVLLLDFSQLDRTYKLKLIASSNTGPGNSDESVEPSGNEAALPAPCNISTGREFDTGTSSHRTLSSKETVRSIWFGIAYSWENLKRGTTTAHSSKTMIYAAPEVVRVEARNESADVWSLGCVFLEIATVLKGEEVQNMRERFRERSDRYEFHANREEIDLWMEQLRGVPTTTDDVVLDWAASMLRPVSSERPMAAQLFDEIADESTHRGVLFCGPCCLDDDGSTSNDEDDSHLWCDINTESR</sequence>
<dbReference type="OrthoDB" id="248923at2759"/>
<accession>A0A8H4L1Z0</accession>
<dbReference type="Proteomes" id="UP000554235">
    <property type="component" value="Unassembled WGS sequence"/>
</dbReference>